<evidence type="ECO:0000313" key="5">
    <source>
        <dbReference type="Proteomes" id="UP001150904"/>
    </source>
</evidence>
<feature type="compositionally biased region" description="Polar residues" evidence="2">
    <location>
        <begin position="7"/>
        <end position="21"/>
    </location>
</feature>
<organism evidence="4 5">
    <name type="scientific">Penicillium cinerascens</name>
    <dbReference type="NCBI Taxonomy" id="70096"/>
    <lineage>
        <taxon>Eukaryota</taxon>
        <taxon>Fungi</taxon>
        <taxon>Dikarya</taxon>
        <taxon>Ascomycota</taxon>
        <taxon>Pezizomycotina</taxon>
        <taxon>Eurotiomycetes</taxon>
        <taxon>Eurotiomycetidae</taxon>
        <taxon>Eurotiales</taxon>
        <taxon>Aspergillaceae</taxon>
        <taxon>Penicillium</taxon>
    </lineage>
</organism>
<keyword evidence="5" id="KW-1185">Reference proteome</keyword>
<dbReference type="InterPro" id="IPR001199">
    <property type="entry name" value="Cyt_B5-like_heme/steroid-bd"/>
</dbReference>
<name>A0A9W9MPC8_9EURO</name>
<dbReference type="InterPro" id="IPR036400">
    <property type="entry name" value="Cyt_B5-like_heme/steroid_sf"/>
</dbReference>
<dbReference type="PANTHER" id="PTHR10281">
    <property type="entry name" value="MEMBRANE-ASSOCIATED PROGESTERONE RECEPTOR COMPONENT-RELATED"/>
    <property type="match status" value="1"/>
</dbReference>
<protein>
    <recommendedName>
        <fullName evidence="3">Cytochrome b5 heme-binding domain-containing protein</fullName>
    </recommendedName>
</protein>
<comment type="caution">
    <text evidence="4">The sequence shown here is derived from an EMBL/GenBank/DDBJ whole genome shotgun (WGS) entry which is preliminary data.</text>
</comment>
<evidence type="ECO:0000313" key="4">
    <source>
        <dbReference type="EMBL" id="KAJ5204999.1"/>
    </source>
</evidence>
<comment type="similarity">
    <text evidence="1">Belongs to the cytochrome b5 family. MAPR subfamily.</text>
</comment>
<dbReference type="InterPro" id="IPR050577">
    <property type="entry name" value="MAPR/NEUFC/NENF-like"/>
</dbReference>
<feature type="compositionally biased region" description="Polar residues" evidence="2">
    <location>
        <begin position="109"/>
        <end position="119"/>
    </location>
</feature>
<sequence length="285" mass="32202">MSELRQRQPTAASRSQQGTDTSPRREPQRRTDNNDHGISVLDMIRVLVTLVIASCGLSYYMTNTESVLWGYRPWFTRWPVVKQYLVIPPEDLDHTTTPPPPSSSRKVSRNQATNSNEIQSGPLHLTPAQLTLYNGTDPSLPIYLAVNGSIFDVSANRPIYGPGGSYNFFAGRDATRAFVTGCFNDDLTPDLGGVEEMFLPVEDVEDERVTPADRELRRERELTLAREQIGKTVLRWQQFFRNHKKYFQVGVVEDDGVVDPDKGKSVLCEGAQKQRPKRSEMAQQE</sequence>
<accession>A0A9W9MPC8</accession>
<dbReference type="GO" id="GO:0016020">
    <property type="term" value="C:membrane"/>
    <property type="evidence" value="ECO:0007669"/>
    <property type="project" value="TreeGrafter"/>
</dbReference>
<evidence type="ECO:0000259" key="3">
    <source>
        <dbReference type="SMART" id="SM01117"/>
    </source>
</evidence>
<reference evidence="4" key="2">
    <citation type="journal article" date="2023" name="IMA Fungus">
        <title>Comparative genomic study of the Penicillium genus elucidates a diverse pangenome and 15 lateral gene transfer events.</title>
        <authorList>
            <person name="Petersen C."/>
            <person name="Sorensen T."/>
            <person name="Nielsen M.R."/>
            <person name="Sondergaard T.E."/>
            <person name="Sorensen J.L."/>
            <person name="Fitzpatrick D.A."/>
            <person name="Frisvad J.C."/>
            <person name="Nielsen K.L."/>
        </authorList>
    </citation>
    <scope>NUCLEOTIDE SEQUENCE</scope>
    <source>
        <strain evidence="4">IBT 15544</strain>
    </source>
</reference>
<evidence type="ECO:0000256" key="2">
    <source>
        <dbReference type="SAM" id="MobiDB-lite"/>
    </source>
</evidence>
<dbReference type="Proteomes" id="UP001150904">
    <property type="component" value="Unassembled WGS sequence"/>
</dbReference>
<evidence type="ECO:0000256" key="1">
    <source>
        <dbReference type="ARBA" id="ARBA00038357"/>
    </source>
</evidence>
<gene>
    <name evidence="4" type="ORF">N7498_005878</name>
</gene>
<feature type="compositionally biased region" description="Basic and acidic residues" evidence="2">
    <location>
        <begin position="22"/>
        <end position="35"/>
    </location>
</feature>
<dbReference type="GO" id="GO:0012505">
    <property type="term" value="C:endomembrane system"/>
    <property type="evidence" value="ECO:0007669"/>
    <property type="project" value="TreeGrafter"/>
</dbReference>
<feature type="region of interest" description="Disordered" evidence="2">
    <location>
        <begin position="90"/>
        <end position="122"/>
    </location>
</feature>
<feature type="domain" description="Cytochrome b5 heme-binding" evidence="3">
    <location>
        <begin position="125"/>
        <end position="205"/>
    </location>
</feature>
<dbReference type="SMART" id="SM01117">
    <property type="entry name" value="Cyt-b5"/>
    <property type="match status" value="1"/>
</dbReference>
<dbReference type="FunFam" id="3.10.120.10:FF:000018">
    <property type="entry name" value="Heme/steroid binding domain protein, putative"/>
    <property type="match status" value="1"/>
</dbReference>
<feature type="region of interest" description="Disordered" evidence="2">
    <location>
        <begin position="1"/>
        <end position="36"/>
    </location>
</feature>
<dbReference type="SUPFAM" id="SSF55856">
    <property type="entry name" value="Cytochrome b5-like heme/steroid binding domain"/>
    <property type="match status" value="1"/>
</dbReference>
<dbReference type="GeneID" id="83180241"/>
<dbReference type="OrthoDB" id="10257697at2759"/>
<dbReference type="Gene3D" id="3.10.120.10">
    <property type="entry name" value="Cytochrome b5-like heme/steroid binding domain"/>
    <property type="match status" value="1"/>
</dbReference>
<proteinExistence type="inferred from homology"/>
<dbReference type="PANTHER" id="PTHR10281:SF76">
    <property type="entry name" value="CALCUTTA CUP-RELATED"/>
    <property type="match status" value="1"/>
</dbReference>
<dbReference type="RefSeq" id="XP_058309478.1">
    <property type="nucleotide sequence ID" value="XM_058452940.1"/>
</dbReference>
<reference evidence="4" key="1">
    <citation type="submission" date="2022-12" db="EMBL/GenBank/DDBJ databases">
        <authorList>
            <person name="Petersen C."/>
        </authorList>
    </citation>
    <scope>NUCLEOTIDE SEQUENCE</scope>
    <source>
        <strain evidence="4">IBT 15544</strain>
    </source>
</reference>
<dbReference type="Pfam" id="PF00173">
    <property type="entry name" value="Cyt-b5"/>
    <property type="match status" value="1"/>
</dbReference>
<dbReference type="EMBL" id="JAPQKR010000012">
    <property type="protein sequence ID" value="KAJ5204999.1"/>
    <property type="molecule type" value="Genomic_DNA"/>
</dbReference>
<dbReference type="AlphaFoldDB" id="A0A9W9MPC8"/>